<protein>
    <recommendedName>
        <fullName evidence="2">ELMO domain-containing protein</fullName>
    </recommendedName>
</protein>
<feature type="region of interest" description="Disordered" evidence="1">
    <location>
        <begin position="289"/>
        <end position="330"/>
    </location>
</feature>
<dbReference type="InterPro" id="IPR050868">
    <property type="entry name" value="ELMO_domain-containing"/>
</dbReference>
<dbReference type="VEuPathDB" id="CryptoDB:Vbra_22626"/>
<dbReference type="Proteomes" id="UP000041254">
    <property type="component" value="Unassembled WGS sequence"/>
</dbReference>
<feature type="compositionally biased region" description="Basic and acidic residues" evidence="1">
    <location>
        <begin position="306"/>
        <end position="330"/>
    </location>
</feature>
<dbReference type="InParanoid" id="A0A0G4FG30"/>
<proteinExistence type="predicted"/>
<dbReference type="PANTHER" id="PTHR12771">
    <property type="entry name" value="ENGULFMENT AND CELL MOTILITY"/>
    <property type="match status" value="1"/>
</dbReference>
<evidence type="ECO:0000313" key="3">
    <source>
        <dbReference type="EMBL" id="CEM12162.1"/>
    </source>
</evidence>
<dbReference type="OrthoDB" id="67155at2759"/>
<sequence>MGLLDELRRLLRRLFEWILRQITGQCELERLSKTFDPVRVEESLRASRQLHDVAQKLLISKKEEDLQQMVDEVLRIKGARDPQGFRIGLQRNCQALRNVTRASYLITDRCHVGYSSDNADHEALLDELWRLLKPGVQRSGRVTKEWEELGFQGPDPATDFRGLGILGLENLVFFARRHPSVARKLMVEAGKHPKYWYFFAVTGLNITGWMREWLENHERIAFYFYHADTPEQAFETFNHIYVYVFASFHPYWFRCQPASIMEFNTVADRFVSQLSFPALPAHELTTASTAAASGGAGERGSAPRSVEYEQGHVWHEPEDDRPTSSKAHEE</sequence>
<gene>
    <name evidence="3" type="ORF">Vbra_22626</name>
</gene>
<keyword evidence="4" id="KW-1185">Reference proteome</keyword>
<evidence type="ECO:0000256" key="1">
    <source>
        <dbReference type="SAM" id="MobiDB-lite"/>
    </source>
</evidence>
<name>A0A0G4FG30_VITBC</name>
<dbReference type="OMA" id="WMKWILR"/>
<feature type="domain" description="ELMO" evidence="2">
    <location>
        <begin position="120"/>
        <end position="278"/>
    </location>
</feature>
<accession>A0A0G4FG30</accession>
<evidence type="ECO:0000259" key="2">
    <source>
        <dbReference type="PROSITE" id="PS51335"/>
    </source>
</evidence>
<dbReference type="InterPro" id="IPR006816">
    <property type="entry name" value="ELMO_dom"/>
</dbReference>
<organism evidence="3 4">
    <name type="scientific">Vitrella brassicaformis (strain CCMP3155)</name>
    <dbReference type="NCBI Taxonomy" id="1169540"/>
    <lineage>
        <taxon>Eukaryota</taxon>
        <taxon>Sar</taxon>
        <taxon>Alveolata</taxon>
        <taxon>Colpodellida</taxon>
        <taxon>Vitrellaceae</taxon>
        <taxon>Vitrella</taxon>
    </lineage>
</organism>
<dbReference type="EMBL" id="CDMY01000434">
    <property type="protein sequence ID" value="CEM12162.1"/>
    <property type="molecule type" value="Genomic_DNA"/>
</dbReference>
<dbReference type="PANTHER" id="PTHR12771:SF51">
    <property type="entry name" value="LD01482P"/>
    <property type="match status" value="1"/>
</dbReference>
<reference evidence="3 4" key="1">
    <citation type="submission" date="2014-11" db="EMBL/GenBank/DDBJ databases">
        <authorList>
            <person name="Zhu J."/>
            <person name="Qi W."/>
            <person name="Song R."/>
        </authorList>
    </citation>
    <scope>NUCLEOTIDE SEQUENCE [LARGE SCALE GENOMIC DNA]</scope>
</reference>
<dbReference type="GO" id="GO:0005096">
    <property type="term" value="F:GTPase activator activity"/>
    <property type="evidence" value="ECO:0007669"/>
    <property type="project" value="TreeGrafter"/>
</dbReference>
<dbReference type="PhylomeDB" id="A0A0G4FG30"/>
<dbReference type="Pfam" id="PF04727">
    <property type="entry name" value="ELMO_CED12"/>
    <property type="match status" value="1"/>
</dbReference>
<dbReference type="AlphaFoldDB" id="A0A0G4FG30"/>
<evidence type="ECO:0000313" key="4">
    <source>
        <dbReference type="Proteomes" id="UP000041254"/>
    </source>
</evidence>
<dbReference type="PROSITE" id="PS51335">
    <property type="entry name" value="ELMO"/>
    <property type="match status" value="1"/>
</dbReference>